<dbReference type="EMBL" id="RIBW01000001">
    <property type="protein sequence ID" value="RUM04416.1"/>
    <property type="molecule type" value="Genomic_DNA"/>
</dbReference>
<name>A0A432NYF3_9HYPH</name>
<evidence type="ECO:0000313" key="2">
    <source>
        <dbReference type="EMBL" id="RUM04416.1"/>
    </source>
</evidence>
<accession>A0A432NYF3</accession>
<reference evidence="2 3" key="1">
    <citation type="journal article" date="2015" name="Int. J. Syst. Evol. Microbiol.">
        <title>Rhizobium anhuiense sp. nov., isolated from effective nodules of Vicia faba and Pisum sativum.</title>
        <authorList>
            <person name="Zhang Y.J."/>
            <person name="Zheng W.T."/>
            <person name="Everall I."/>
            <person name="Young J.P."/>
            <person name="Zhang X.X."/>
            <person name="Tian C.F."/>
            <person name="Sui X.H."/>
            <person name="Wang E.T."/>
            <person name="Chen W.X."/>
        </authorList>
    </citation>
    <scope>NUCLEOTIDE SEQUENCE [LARGE SCALE GENOMIC DNA]</scope>
    <source>
        <strain evidence="2 3">CCBAU 23252</strain>
    </source>
</reference>
<proteinExistence type="predicted"/>
<evidence type="ECO:0000313" key="3">
    <source>
        <dbReference type="Proteomes" id="UP000273611"/>
    </source>
</evidence>
<comment type="caution">
    <text evidence="2">The sequence shown here is derived from an EMBL/GenBank/DDBJ whole genome shotgun (WGS) entry which is preliminary data.</text>
</comment>
<feature type="region of interest" description="Disordered" evidence="1">
    <location>
        <begin position="144"/>
        <end position="169"/>
    </location>
</feature>
<dbReference type="Proteomes" id="UP000273611">
    <property type="component" value="Unassembled WGS sequence"/>
</dbReference>
<organism evidence="2 3">
    <name type="scientific">Rhizobium anhuiense</name>
    <dbReference type="NCBI Taxonomy" id="1184720"/>
    <lineage>
        <taxon>Bacteria</taxon>
        <taxon>Pseudomonadati</taxon>
        <taxon>Pseudomonadota</taxon>
        <taxon>Alphaproteobacteria</taxon>
        <taxon>Hyphomicrobiales</taxon>
        <taxon>Rhizobiaceae</taxon>
        <taxon>Rhizobium/Agrobacterium group</taxon>
        <taxon>Rhizobium</taxon>
    </lineage>
</organism>
<evidence type="ECO:0000256" key="1">
    <source>
        <dbReference type="SAM" id="MobiDB-lite"/>
    </source>
</evidence>
<gene>
    <name evidence="2" type="ORF">EEQ99_02350</name>
</gene>
<dbReference type="AlphaFoldDB" id="A0A432NYF3"/>
<feature type="compositionally biased region" description="Polar residues" evidence="1">
    <location>
        <begin position="158"/>
        <end position="169"/>
    </location>
</feature>
<sequence length="257" mass="28233">MYVANADAIRLATWIATACSRVLSKSYRLDACANELIGAIEDQSGSQFPVAGQVFEDLSCDAGTPSICEVTLRRLVNGTVETKVELCAPDDIQGCIHRATGKGGWKVAAMINHVEEMYIFRNGVTVRVDGCTNGETHDASVTDPYTNCRDDERRNRSLPASSARTGKARISSTTPEMFHIYTADTSIQLPTLNDDDKSYFETTDNLQYWLALVSSTYRRALSSDDNPLLDAFICSAHPARACRPENNGYAAWLSQTK</sequence>
<protein>
    <submittedName>
        <fullName evidence="2">Uncharacterized protein</fullName>
    </submittedName>
</protein>